<name>A0AAD8MU25_9APIA</name>
<dbReference type="AlphaFoldDB" id="A0AAD8MU25"/>
<comment type="caution">
    <text evidence="1">The sequence shown here is derived from an EMBL/GenBank/DDBJ whole genome shotgun (WGS) entry which is preliminary data.</text>
</comment>
<evidence type="ECO:0000313" key="1">
    <source>
        <dbReference type="EMBL" id="KAK1385231.1"/>
    </source>
</evidence>
<sequence length="198" mass="22974">MDGRNWDWRNVVDVSPFLLYESTGDSEANSEMNIENLEIKNHEADDALSCCSDSYDTTSFGKCFGDRDKKCAESSKKKSKKKEECYARCLKKKSKKKEQDYGYNPNYRDCNDDDDDDEDDGAINQVWSSCGKMGYVVSRQQKKKSNAMEPKEETDKLFWDTCLEPLLSTELSFVFYLPNLITMEFVFQTSFSFRNKQV</sequence>
<gene>
    <name evidence="1" type="ORF">POM88_022966</name>
</gene>
<organism evidence="1 2">
    <name type="scientific">Heracleum sosnowskyi</name>
    <dbReference type="NCBI Taxonomy" id="360622"/>
    <lineage>
        <taxon>Eukaryota</taxon>
        <taxon>Viridiplantae</taxon>
        <taxon>Streptophyta</taxon>
        <taxon>Embryophyta</taxon>
        <taxon>Tracheophyta</taxon>
        <taxon>Spermatophyta</taxon>
        <taxon>Magnoliopsida</taxon>
        <taxon>eudicotyledons</taxon>
        <taxon>Gunneridae</taxon>
        <taxon>Pentapetalae</taxon>
        <taxon>asterids</taxon>
        <taxon>campanulids</taxon>
        <taxon>Apiales</taxon>
        <taxon>Apiaceae</taxon>
        <taxon>Apioideae</taxon>
        <taxon>apioid superclade</taxon>
        <taxon>Tordylieae</taxon>
        <taxon>Tordyliinae</taxon>
        <taxon>Heracleum</taxon>
    </lineage>
</organism>
<dbReference type="Proteomes" id="UP001237642">
    <property type="component" value="Unassembled WGS sequence"/>
</dbReference>
<dbReference type="PANTHER" id="PTHR35726">
    <property type="entry name" value="GLUTAMIC ACID-RICH PROTEIN-LIKE"/>
    <property type="match status" value="1"/>
</dbReference>
<accession>A0AAD8MU25</accession>
<evidence type="ECO:0000313" key="2">
    <source>
        <dbReference type="Proteomes" id="UP001237642"/>
    </source>
</evidence>
<protein>
    <submittedName>
        <fullName evidence="1">Uncharacterized protein</fullName>
    </submittedName>
</protein>
<proteinExistence type="predicted"/>
<reference evidence="1" key="1">
    <citation type="submission" date="2023-02" db="EMBL/GenBank/DDBJ databases">
        <title>Genome of toxic invasive species Heracleum sosnowskyi carries increased number of genes despite the absence of recent whole-genome duplications.</title>
        <authorList>
            <person name="Schelkunov M."/>
            <person name="Shtratnikova V."/>
            <person name="Makarenko M."/>
            <person name="Klepikova A."/>
            <person name="Omelchenko D."/>
            <person name="Novikova G."/>
            <person name="Obukhova E."/>
            <person name="Bogdanov V."/>
            <person name="Penin A."/>
            <person name="Logacheva M."/>
        </authorList>
    </citation>
    <scope>NUCLEOTIDE SEQUENCE</scope>
    <source>
        <strain evidence="1">Hsosn_3</strain>
        <tissue evidence="1">Leaf</tissue>
    </source>
</reference>
<keyword evidence="2" id="KW-1185">Reference proteome</keyword>
<dbReference type="PANTHER" id="PTHR35726:SF4">
    <property type="entry name" value="GLUTAMIC ACID-RICH PROTEIN-LIKE"/>
    <property type="match status" value="1"/>
</dbReference>
<dbReference type="EMBL" id="JAUIZM010000005">
    <property type="protein sequence ID" value="KAK1385231.1"/>
    <property type="molecule type" value="Genomic_DNA"/>
</dbReference>
<reference evidence="1" key="2">
    <citation type="submission" date="2023-05" db="EMBL/GenBank/DDBJ databases">
        <authorList>
            <person name="Schelkunov M.I."/>
        </authorList>
    </citation>
    <scope>NUCLEOTIDE SEQUENCE</scope>
    <source>
        <strain evidence="1">Hsosn_3</strain>
        <tissue evidence="1">Leaf</tissue>
    </source>
</reference>